<keyword evidence="1" id="KW-0238">DNA-binding</keyword>
<dbReference type="CDD" id="cd00592">
    <property type="entry name" value="HTH_MerR-like"/>
    <property type="match status" value="1"/>
</dbReference>
<keyword evidence="4" id="KW-1185">Reference proteome</keyword>
<dbReference type="SMART" id="SM00422">
    <property type="entry name" value="HTH_MERR"/>
    <property type="match status" value="1"/>
</dbReference>
<proteinExistence type="predicted"/>
<evidence type="ECO:0000259" key="2">
    <source>
        <dbReference type="PROSITE" id="PS50937"/>
    </source>
</evidence>
<feature type="domain" description="HTH merR-type" evidence="2">
    <location>
        <begin position="1"/>
        <end position="71"/>
    </location>
</feature>
<dbReference type="PANTHER" id="PTHR30204:SF93">
    <property type="entry name" value="HTH MERR-TYPE DOMAIN-CONTAINING PROTEIN"/>
    <property type="match status" value="1"/>
</dbReference>
<evidence type="ECO:0000256" key="1">
    <source>
        <dbReference type="ARBA" id="ARBA00023125"/>
    </source>
</evidence>
<dbReference type="PROSITE" id="PS50937">
    <property type="entry name" value="HTH_MERR_2"/>
    <property type="match status" value="1"/>
</dbReference>
<accession>A0ABQ6V3X3</accession>
<dbReference type="Pfam" id="PF13411">
    <property type="entry name" value="MerR_1"/>
    <property type="match status" value="1"/>
</dbReference>
<dbReference type="InterPro" id="IPR009061">
    <property type="entry name" value="DNA-bd_dom_put_sf"/>
</dbReference>
<comment type="caution">
    <text evidence="3">The sequence shown here is derived from an EMBL/GenBank/DDBJ whole genome shotgun (WGS) entry which is preliminary data.</text>
</comment>
<dbReference type="Proteomes" id="UP000478836">
    <property type="component" value="Unassembled WGS sequence"/>
</dbReference>
<dbReference type="InterPro" id="IPR000551">
    <property type="entry name" value="MerR-type_HTH_dom"/>
</dbReference>
<evidence type="ECO:0000313" key="3">
    <source>
        <dbReference type="EMBL" id="KAB1862780.1"/>
    </source>
</evidence>
<dbReference type="SUPFAM" id="SSF46955">
    <property type="entry name" value="Putative DNA-binding domain"/>
    <property type="match status" value="1"/>
</dbReference>
<evidence type="ECO:0000313" key="4">
    <source>
        <dbReference type="Proteomes" id="UP000478836"/>
    </source>
</evidence>
<name>A0ABQ6V3X3_9MICO</name>
<dbReference type="InterPro" id="IPR047057">
    <property type="entry name" value="MerR_fam"/>
</dbReference>
<dbReference type="Gene3D" id="1.10.1660.10">
    <property type="match status" value="1"/>
</dbReference>
<reference evidence="4" key="1">
    <citation type="submission" date="2019-09" db="EMBL/GenBank/DDBJ databases">
        <title>Whole genome sequencing of Microbacterium maritypicum.</title>
        <authorList>
            <person name="Lenchi N."/>
        </authorList>
    </citation>
    <scope>NUCLEOTIDE SEQUENCE [LARGE SCALE GENOMIC DNA]</scope>
    <source>
        <strain evidence="4">G1</strain>
    </source>
</reference>
<organism evidence="3 4">
    <name type="scientific">Microbacterium algeriense</name>
    <dbReference type="NCBI Taxonomy" id="2615184"/>
    <lineage>
        <taxon>Bacteria</taxon>
        <taxon>Bacillati</taxon>
        <taxon>Actinomycetota</taxon>
        <taxon>Actinomycetes</taxon>
        <taxon>Micrococcales</taxon>
        <taxon>Microbacteriaceae</taxon>
        <taxon>Microbacterium</taxon>
    </lineage>
</organism>
<dbReference type="PANTHER" id="PTHR30204">
    <property type="entry name" value="REDOX-CYCLING DRUG-SENSING TRANSCRIPTIONAL ACTIVATOR SOXR"/>
    <property type="match status" value="1"/>
</dbReference>
<sequence length="247" mass="27561">MPWSTTELAALAGTTVNAIRHYHRVGLLDHPERRSNGYKSYEATHLLRLLQIRRLREIGVPLDRIEEVASGARPSETLRTIDAELDIEIERLQRMRADISVILNGDFAAWLPVEFEDVADRLSPAEKAVILLSTTLYDSQALADIRQMVLDEADRSAEASEEFDTLPPDADEDVRVRLAERFAPELASAFRRYAWLTDPSGHMSVPLDAAQVALAEAMSALYNPAQRDVMAQAIKLARAQDGESTQP</sequence>
<dbReference type="EMBL" id="WAAO01000003">
    <property type="protein sequence ID" value="KAB1862780.1"/>
    <property type="molecule type" value="Genomic_DNA"/>
</dbReference>
<protein>
    <submittedName>
        <fullName evidence="3">MerR family transcriptional regulator</fullName>
    </submittedName>
</protein>
<gene>
    <name evidence="3" type="ORF">F6A08_15255</name>
</gene>